<protein>
    <submittedName>
        <fullName evidence="2">Predicted nucleic acid-binding protein, contains PIN domain</fullName>
    </submittedName>
</protein>
<sequence length="154" mass="16899">MSTNTSTADAARSLFVDTGALFAVFNPNDERHDTARGVMQNIRTGEAPYRPLYISSFAVGELATLMLRKLGHAAAVEGIRRIRESPNLTILYPGPAAFANTCTEFGRYDDQQISFVDHMTGVLADERDVDHVFAFDSDFRTLGLTVVPEDVGIL</sequence>
<dbReference type="AlphaFoldDB" id="A0A1N7FEL0"/>
<proteinExistence type="predicted"/>
<dbReference type="OrthoDB" id="198094at2157"/>
<organism evidence="2 3">
    <name type="scientific">Haladaptatus litoreus</name>
    <dbReference type="NCBI Taxonomy" id="553468"/>
    <lineage>
        <taxon>Archaea</taxon>
        <taxon>Methanobacteriati</taxon>
        <taxon>Methanobacteriota</taxon>
        <taxon>Stenosarchaea group</taxon>
        <taxon>Halobacteria</taxon>
        <taxon>Halobacteriales</taxon>
        <taxon>Haladaptataceae</taxon>
        <taxon>Haladaptatus</taxon>
    </lineage>
</organism>
<dbReference type="EMBL" id="FTNO01000008">
    <property type="protein sequence ID" value="SIR98771.1"/>
    <property type="molecule type" value="Genomic_DNA"/>
</dbReference>
<dbReference type="InterPro" id="IPR029060">
    <property type="entry name" value="PIN-like_dom_sf"/>
</dbReference>
<dbReference type="SUPFAM" id="SSF88723">
    <property type="entry name" value="PIN domain-like"/>
    <property type="match status" value="1"/>
</dbReference>
<evidence type="ECO:0000259" key="1">
    <source>
        <dbReference type="Pfam" id="PF01850"/>
    </source>
</evidence>
<dbReference type="RefSeq" id="WP_076433570.1">
    <property type="nucleotide sequence ID" value="NZ_FTNO01000008.1"/>
</dbReference>
<dbReference type="InterPro" id="IPR002716">
    <property type="entry name" value="PIN_dom"/>
</dbReference>
<dbReference type="PANTHER" id="PTHR42188:SF1">
    <property type="entry name" value="23S RRNA-SPECIFIC ENDONUCLEASE VAPC20"/>
    <property type="match status" value="1"/>
</dbReference>
<name>A0A1N7FEL0_9EURY</name>
<dbReference type="GO" id="GO:0016075">
    <property type="term" value="P:rRNA catabolic process"/>
    <property type="evidence" value="ECO:0007669"/>
    <property type="project" value="TreeGrafter"/>
</dbReference>
<dbReference type="Pfam" id="PF01850">
    <property type="entry name" value="PIN"/>
    <property type="match status" value="1"/>
</dbReference>
<evidence type="ECO:0000313" key="2">
    <source>
        <dbReference type="EMBL" id="SIR98771.1"/>
    </source>
</evidence>
<dbReference type="InterPro" id="IPR039018">
    <property type="entry name" value="VapC20-like"/>
</dbReference>
<gene>
    <name evidence="2" type="ORF">SAMN05421858_5010</name>
</gene>
<feature type="domain" description="PIN" evidence="1">
    <location>
        <begin position="15"/>
        <end position="141"/>
    </location>
</feature>
<keyword evidence="3" id="KW-1185">Reference proteome</keyword>
<reference evidence="3" key="1">
    <citation type="submission" date="2017-01" db="EMBL/GenBank/DDBJ databases">
        <authorList>
            <person name="Varghese N."/>
            <person name="Submissions S."/>
        </authorList>
    </citation>
    <scope>NUCLEOTIDE SEQUENCE [LARGE SCALE GENOMIC DNA]</scope>
    <source>
        <strain evidence="3">CGMCC 1.7737</strain>
    </source>
</reference>
<dbReference type="PANTHER" id="PTHR42188">
    <property type="entry name" value="23S RRNA-SPECIFIC ENDONUCLEASE VAPC20"/>
    <property type="match status" value="1"/>
</dbReference>
<accession>A0A1N7FEL0</accession>
<evidence type="ECO:0000313" key="3">
    <source>
        <dbReference type="Proteomes" id="UP000186914"/>
    </source>
</evidence>
<dbReference type="Proteomes" id="UP000186914">
    <property type="component" value="Unassembled WGS sequence"/>
</dbReference>
<dbReference type="GO" id="GO:0004521">
    <property type="term" value="F:RNA endonuclease activity"/>
    <property type="evidence" value="ECO:0007669"/>
    <property type="project" value="InterPro"/>
</dbReference>
<dbReference type="Gene3D" id="3.40.50.1010">
    <property type="entry name" value="5'-nuclease"/>
    <property type="match status" value="1"/>
</dbReference>